<dbReference type="CDD" id="cd06151">
    <property type="entry name" value="YjgF_YER057c_UK114_like_3"/>
    <property type="match status" value="1"/>
</dbReference>
<evidence type="ECO:0000313" key="1">
    <source>
        <dbReference type="EMBL" id="NWB88854.1"/>
    </source>
</evidence>
<dbReference type="SUPFAM" id="SSF55298">
    <property type="entry name" value="YjgF-like"/>
    <property type="match status" value="1"/>
</dbReference>
<dbReference type="RefSeq" id="WP_177104024.1">
    <property type="nucleotide sequence ID" value="NZ_JACAQA010000034.1"/>
</dbReference>
<gene>
    <name evidence="1" type="ORF">HX830_28705</name>
</gene>
<organism evidence="1 2">
    <name type="scientific">Pseudomonas gingeri</name>
    <dbReference type="NCBI Taxonomy" id="117681"/>
    <lineage>
        <taxon>Bacteria</taxon>
        <taxon>Pseudomonadati</taxon>
        <taxon>Pseudomonadota</taxon>
        <taxon>Gammaproteobacteria</taxon>
        <taxon>Pseudomonadales</taxon>
        <taxon>Pseudomonadaceae</taxon>
        <taxon>Pseudomonas</taxon>
    </lineage>
</organism>
<dbReference type="GO" id="GO:0005829">
    <property type="term" value="C:cytosol"/>
    <property type="evidence" value="ECO:0007669"/>
    <property type="project" value="TreeGrafter"/>
</dbReference>
<protein>
    <recommendedName>
        <fullName evidence="3">Enamine deaminase RidA, house cleaning of reactive enamine intermediates, YjgF/YER057c/UK114 family</fullName>
    </recommendedName>
</protein>
<accession>A0A7Y7WWB5</accession>
<dbReference type="PANTHER" id="PTHR11803:SF59">
    <property type="entry name" value="ENDORIBONUCLEASE"/>
    <property type="match status" value="1"/>
</dbReference>
<proteinExistence type="predicted"/>
<evidence type="ECO:0008006" key="3">
    <source>
        <dbReference type="Google" id="ProtNLM"/>
    </source>
</evidence>
<evidence type="ECO:0000313" key="2">
    <source>
        <dbReference type="Proteomes" id="UP000522864"/>
    </source>
</evidence>
<reference evidence="1 2" key="1">
    <citation type="submission" date="2020-04" db="EMBL/GenBank/DDBJ databases">
        <title>Molecular characterization of pseudomonads from Agaricus bisporus reveal novel blotch 2 pathogens in Western Europe.</title>
        <authorList>
            <person name="Taparia T."/>
            <person name="Krijger M."/>
            <person name="Haynes E."/>
            <person name="Elpinstone J.G."/>
            <person name="Noble R."/>
            <person name="Van Der Wolf J."/>
        </authorList>
    </citation>
    <scope>NUCLEOTIDE SEQUENCE [LARGE SCALE GENOMIC DNA]</scope>
    <source>
        <strain evidence="1 2">G9001</strain>
    </source>
</reference>
<dbReference type="Pfam" id="PF01042">
    <property type="entry name" value="Ribonuc_L-PSP"/>
    <property type="match status" value="1"/>
</dbReference>
<dbReference type="EMBL" id="JACAQA010000034">
    <property type="protein sequence ID" value="NWB88854.1"/>
    <property type="molecule type" value="Genomic_DNA"/>
</dbReference>
<dbReference type="GO" id="GO:0019239">
    <property type="term" value="F:deaminase activity"/>
    <property type="evidence" value="ECO:0007669"/>
    <property type="project" value="TreeGrafter"/>
</dbReference>
<dbReference type="InterPro" id="IPR035959">
    <property type="entry name" value="RutC-like_sf"/>
</dbReference>
<dbReference type="Gene3D" id="3.30.1330.40">
    <property type="entry name" value="RutC-like"/>
    <property type="match status" value="1"/>
</dbReference>
<dbReference type="AlphaFoldDB" id="A0A7Y7WWB5"/>
<comment type="caution">
    <text evidence="1">The sequence shown here is derived from an EMBL/GenBank/DDBJ whole genome shotgun (WGS) entry which is preliminary data.</text>
</comment>
<dbReference type="Proteomes" id="UP000522864">
    <property type="component" value="Unassembled WGS sequence"/>
</dbReference>
<sequence>MNIDIKRTGLKTAAYLETVTIPATSSLTYVSGILADIVDIDAPPGTASSYGDTKKQTISVFKKINNILRECNLSMADIIQIRVFLVGTAELGGKLDFSGFQQGYNMFFGTSDQPNKPTRTAVQVVALPLPGTLVEVDVIAAGR</sequence>
<dbReference type="InterPro" id="IPR006175">
    <property type="entry name" value="YjgF/YER057c/UK114"/>
</dbReference>
<name>A0A7Y7WWB5_9PSED</name>
<dbReference type="PANTHER" id="PTHR11803">
    <property type="entry name" value="2-IMINOBUTANOATE/2-IMINOPROPANOATE DEAMINASE RIDA"/>
    <property type="match status" value="1"/>
</dbReference>